<dbReference type="AlphaFoldDB" id="A0ABD0KBE7"/>
<sequence length="245" mass="26581">ERPLRNVIEFQSEAGRAKRKKALGQYGTLAKVQAFLSILAMVSGGATIGLAIPNPNYPFMSCLPFICGVLMMVAAIFGYKASQSNVDNEIPTSVKRNIGIHYGISVSCCSLCGIAAGNGGWGLGVCLGDDPKNLENCSPEHDLKMAFSISDLCINMLLLLTAIVGSVFFCRYARTFGLSRMQRMRDLEREVQELRAQVHAVNAHGQSNAAYPAAPPAYEYSSSTGQPEYQGGRFAQYGMVEKTKY</sequence>
<evidence type="ECO:0000313" key="3">
    <source>
        <dbReference type="Proteomes" id="UP001519460"/>
    </source>
</evidence>
<dbReference type="EMBL" id="JACVVK020000210">
    <property type="protein sequence ID" value="KAK7484407.1"/>
    <property type="molecule type" value="Genomic_DNA"/>
</dbReference>
<keyword evidence="1" id="KW-0472">Membrane</keyword>
<feature type="transmembrane region" description="Helical" evidence="1">
    <location>
        <begin position="100"/>
        <end position="125"/>
    </location>
</feature>
<accession>A0ABD0KBE7</accession>
<feature type="transmembrane region" description="Helical" evidence="1">
    <location>
        <begin position="145"/>
        <end position="173"/>
    </location>
</feature>
<evidence type="ECO:0000256" key="1">
    <source>
        <dbReference type="SAM" id="Phobius"/>
    </source>
</evidence>
<evidence type="ECO:0000313" key="2">
    <source>
        <dbReference type="EMBL" id="KAK7484407.1"/>
    </source>
</evidence>
<keyword evidence="3" id="KW-1185">Reference proteome</keyword>
<protein>
    <submittedName>
        <fullName evidence="2">Uncharacterized protein</fullName>
    </submittedName>
</protein>
<feature type="transmembrane region" description="Helical" evidence="1">
    <location>
        <begin position="28"/>
        <end position="52"/>
    </location>
</feature>
<keyword evidence="1" id="KW-1133">Transmembrane helix</keyword>
<gene>
    <name evidence="2" type="ORF">BaRGS_00024292</name>
</gene>
<keyword evidence="1" id="KW-0812">Transmembrane</keyword>
<dbReference type="Proteomes" id="UP001519460">
    <property type="component" value="Unassembled WGS sequence"/>
</dbReference>
<proteinExistence type="predicted"/>
<feature type="transmembrane region" description="Helical" evidence="1">
    <location>
        <begin position="58"/>
        <end position="79"/>
    </location>
</feature>
<comment type="caution">
    <text evidence="2">The sequence shown here is derived from an EMBL/GenBank/DDBJ whole genome shotgun (WGS) entry which is preliminary data.</text>
</comment>
<name>A0ABD0KBE7_9CAEN</name>
<feature type="non-terminal residue" evidence="2">
    <location>
        <position position="1"/>
    </location>
</feature>
<organism evidence="2 3">
    <name type="scientific">Batillaria attramentaria</name>
    <dbReference type="NCBI Taxonomy" id="370345"/>
    <lineage>
        <taxon>Eukaryota</taxon>
        <taxon>Metazoa</taxon>
        <taxon>Spiralia</taxon>
        <taxon>Lophotrochozoa</taxon>
        <taxon>Mollusca</taxon>
        <taxon>Gastropoda</taxon>
        <taxon>Caenogastropoda</taxon>
        <taxon>Sorbeoconcha</taxon>
        <taxon>Cerithioidea</taxon>
        <taxon>Batillariidae</taxon>
        <taxon>Batillaria</taxon>
    </lineage>
</organism>
<reference evidence="2 3" key="1">
    <citation type="journal article" date="2023" name="Sci. Data">
        <title>Genome assembly of the Korean intertidal mud-creeper Batillaria attramentaria.</title>
        <authorList>
            <person name="Patra A.K."/>
            <person name="Ho P.T."/>
            <person name="Jun S."/>
            <person name="Lee S.J."/>
            <person name="Kim Y."/>
            <person name="Won Y.J."/>
        </authorList>
    </citation>
    <scope>NUCLEOTIDE SEQUENCE [LARGE SCALE GENOMIC DNA]</scope>
    <source>
        <strain evidence="2">Wonlab-2016</strain>
    </source>
</reference>